<dbReference type="EMBL" id="JAMGZJ010000066">
    <property type="protein sequence ID" value="MCU6667816.1"/>
    <property type="molecule type" value="Genomic_DNA"/>
</dbReference>
<sequence>MAVHSHPIADSMEPANIVNLYGRNKDGDIVNNMRTSINMLANGSTTNFNRLMQNVPADMRQYVAASAISKAFTGKGTTPGVAISPTQYANWYRGMMRNAESRRALAKNLSPGGMKALRNMYVFNDGISKALKSDITTGRITSIKEAFDDASRLGDAIVNRTAKSVLGRVPFVGEPIGNMITAANSTSKRMEVATDLIASPEFRDLARQQAVWNNASARQVKAAEAALKKSDRYKRWASTLDPLERKQIYTNGVVNFLKAKEQAEATGD</sequence>
<evidence type="ECO:0000313" key="2">
    <source>
        <dbReference type="Proteomes" id="UP001061282"/>
    </source>
</evidence>
<dbReference type="RefSeq" id="WP_271266438.1">
    <property type="nucleotide sequence ID" value="NZ_JAMGZJ010000066.1"/>
</dbReference>
<organism evidence="1 2">
    <name type="scientific">Silvania confinis</name>
    <dbReference type="NCBI Taxonomy" id="2926470"/>
    <lineage>
        <taxon>Bacteria</taxon>
        <taxon>Pseudomonadati</taxon>
        <taxon>Pseudomonadota</taxon>
        <taxon>Gammaproteobacteria</taxon>
        <taxon>Enterobacterales</taxon>
        <taxon>Enterobacteriaceae</taxon>
        <taxon>Silvania</taxon>
    </lineage>
</organism>
<accession>A0A9J6Q7X3</accession>
<keyword evidence="2" id="KW-1185">Reference proteome</keyword>
<proteinExistence type="predicted"/>
<name>A0A9J6Q7X3_9ENTR</name>
<protein>
    <submittedName>
        <fullName evidence="1">Uncharacterized protein</fullName>
    </submittedName>
</protein>
<gene>
    <name evidence="1" type="ORF">M8013_03440</name>
</gene>
<reference evidence="1" key="1">
    <citation type="submission" date="2022-05" db="EMBL/GenBank/DDBJ databases">
        <title>Description of a novel species of Leclercia; Leclercia tamurae and the Proposal for a Novel Genus Silvania gen. nov. Containing Two Novel Species Silvania hatchlandensis sp. nov. and Silvania confinis sp. nov. Isolated from the Rhizosphere of Oak.</title>
        <authorList>
            <person name="Maddock D.W."/>
            <person name="Brady C.L."/>
            <person name="Denman S."/>
            <person name="Arnold D."/>
        </authorList>
    </citation>
    <scope>NUCLEOTIDE SEQUENCE</scope>
    <source>
        <strain evidence="1">H4N4</strain>
    </source>
</reference>
<comment type="caution">
    <text evidence="1">The sequence shown here is derived from an EMBL/GenBank/DDBJ whole genome shotgun (WGS) entry which is preliminary data.</text>
</comment>
<dbReference type="Proteomes" id="UP001061282">
    <property type="component" value="Unassembled WGS sequence"/>
</dbReference>
<evidence type="ECO:0000313" key="1">
    <source>
        <dbReference type="EMBL" id="MCU6667816.1"/>
    </source>
</evidence>
<dbReference type="AlphaFoldDB" id="A0A9J6Q7X3"/>